<name>A0A445JUQ1_GLYSO</name>
<dbReference type="InterPro" id="IPR012337">
    <property type="entry name" value="RNaseH-like_sf"/>
</dbReference>
<gene>
    <name evidence="1" type="ORF">D0Y65_017406</name>
</gene>
<dbReference type="PANTHER" id="PTHR48475">
    <property type="entry name" value="RIBONUCLEASE H"/>
    <property type="match status" value="1"/>
</dbReference>
<organism evidence="1 2">
    <name type="scientific">Glycine soja</name>
    <name type="common">Wild soybean</name>
    <dbReference type="NCBI Taxonomy" id="3848"/>
    <lineage>
        <taxon>Eukaryota</taxon>
        <taxon>Viridiplantae</taxon>
        <taxon>Streptophyta</taxon>
        <taxon>Embryophyta</taxon>
        <taxon>Tracheophyta</taxon>
        <taxon>Spermatophyta</taxon>
        <taxon>Magnoliopsida</taxon>
        <taxon>eudicotyledons</taxon>
        <taxon>Gunneridae</taxon>
        <taxon>Pentapetalae</taxon>
        <taxon>rosids</taxon>
        <taxon>fabids</taxon>
        <taxon>Fabales</taxon>
        <taxon>Fabaceae</taxon>
        <taxon>Papilionoideae</taxon>
        <taxon>50 kb inversion clade</taxon>
        <taxon>NPAAA clade</taxon>
        <taxon>indigoferoid/millettioid clade</taxon>
        <taxon>Phaseoleae</taxon>
        <taxon>Glycine</taxon>
        <taxon>Glycine subgen. Soja</taxon>
    </lineage>
</organism>
<dbReference type="SUPFAM" id="SSF53098">
    <property type="entry name" value="Ribonuclease H-like"/>
    <property type="match status" value="1"/>
</dbReference>
<accession>A0A445JUQ1</accession>
<proteinExistence type="predicted"/>
<evidence type="ECO:0000313" key="1">
    <source>
        <dbReference type="EMBL" id="RZC02244.1"/>
    </source>
</evidence>
<dbReference type="AlphaFoldDB" id="A0A445JUQ1"/>
<comment type="caution">
    <text evidence="1">The sequence shown here is derived from an EMBL/GenBank/DDBJ whole genome shotgun (WGS) entry which is preliminary data.</text>
</comment>
<evidence type="ECO:0000313" key="2">
    <source>
        <dbReference type="Proteomes" id="UP000289340"/>
    </source>
</evidence>
<sequence>MVAWSMELSEFGLKLEPNVPVKAQCLVDFITKHSPFPKPDNNDGGNWWMLYVDGSCNPRGNGARITLKVLGDISLEQSFRFDFKISNNQAQYETLIIGLKLEKELVTGQVNGEFQVMDV</sequence>
<dbReference type="PANTHER" id="PTHR48475:SF2">
    <property type="entry name" value="RIBONUCLEASE H"/>
    <property type="match status" value="1"/>
</dbReference>
<dbReference type="Proteomes" id="UP000289340">
    <property type="component" value="Chromosome 7"/>
</dbReference>
<keyword evidence="2" id="KW-1185">Reference proteome</keyword>
<protein>
    <submittedName>
        <fullName evidence="1">Uncharacterized protein</fullName>
    </submittedName>
</protein>
<dbReference type="EMBL" id="QZWG01000007">
    <property type="protein sequence ID" value="RZC02244.1"/>
    <property type="molecule type" value="Genomic_DNA"/>
</dbReference>
<reference evidence="1 2" key="1">
    <citation type="submission" date="2018-09" db="EMBL/GenBank/DDBJ databases">
        <title>A high-quality reference genome of wild soybean provides a powerful tool to mine soybean genomes.</title>
        <authorList>
            <person name="Xie M."/>
            <person name="Chung C.Y.L."/>
            <person name="Li M.-W."/>
            <person name="Wong F.-L."/>
            <person name="Chan T.-F."/>
            <person name="Lam H.-M."/>
        </authorList>
    </citation>
    <scope>NUCLEOTIDE SEQUENCE [LARGE SCALE GENOMIC DNA]</scope>
    <source>
        <strain evidence="2">cv. W05</strain>
        <tissue evidence="1">Hypocotyl of etiolated seedlings</tissue>
    </source>
</reference>